<keyword evidence="2" id="KW-1185">Reference proteome</keyword>
<gene>
    <name evidence="1" type="ORF">H1016_00100</name>
</gene>
<protein>
    <submittedName>
        <fullName evidence="1">Uncharacterized protein</fullName>
    </submittedName>
</protein>
<name>A0A832V980_9ARCH</name>
<dbReference type="Proteomes" id="UP000646946">
    <property type="component" value="Unassembled WGS sequence"/>
</dbReference>
<sequence>MGFGNHSKEDKVTDVILTTEMLDTDKFYGELLNCTTFEKLADTKHPAANVIQNFIIACKNANLRERLIALAKNNGRIHILYDEAMIIINEVAERKKQVHPEMAYELERTRIIVNAAVSLLLHKLAGK</sequence>
<proteinExistence type="predicted"/>
<reference evidence="1 2" key="1">
    <citation type="journal article" name="Nat. Commun.">
        <title>Undinarchaeota illuminate DPANN phylogeny and the impact of gene transfer on archaeal evolution.</title>
        <authorList>
            <person name="Dombrowski N."/>
            <person name="Williams T.A."/>
            <person name="Sun J."/>
            <person name="Woodcroft B.J."/>
            <person name="Lee J.H."/>
            <person name="Minh B.Q."/>
            <person name="Rinke C."/>
            <person name="Spang A."/>
        </authorList>
    </citation>
    <scope>NUCLEOTIDE SEQUENCE [LARGE SCALE GENOMIC DNA]</scope>
    <source>
        <strain evidence="1">MAG_bin1129</strain>
    </source>
</reference>
<dbReference type="AlphaFoldDB" id="A0A832V980"/>
<comment type="caution">
    <text evidence="1">The sequence shown here is derived from an EMBL/GenBank/DDBJ whole genome shotgun (WGS) entry which is preliminary data.</text>
</comment>
<dbReference type="EMBL" id="DVAB01000002">
    <property type="protein sequence ID" value="HIJ99925.1"/>
    <property type="molecule type" value="Genomic_DNA"/>
</dbReference>
<organism evidence="1 2">
    <name type="scientific">Candidatus Naiadarchaeum limnaeum</name>
    <dbReference type="NCBI Taxonomy" id="2756139"/>
    <lineage>
        <taxon>Archaea</taxon>
        <taxon>Candidatus Undinarchaeota</taxon>
        <taxon>Candidatus Undinarchaeia</taxon>
        <taxon>Candidatus Naiadarchaeales</taxon>
        <taxon>Candidatus Naiadarchaeaceae</taxon>
        <taxon>Candidatus Naiadarchaeum</taxon>
    </lineage>
</organism>
<evidence type="ECO:0000313" key="1">
    <source>
        <dbReference type="EMBL" id="HIJ99925.1"/>
    </source>
</evidence>
<evidence type="ECO:0000313" key="2">
    <source>
        <dbReference type="Proteomes" id="UP000646946"/>
    </source>
</evidence>
<accession>A0A832V980</accession>